<dbReference type="EMBL" id="BMNI01000004">
    <property type="protein sequence ID" value="GGO89473.1"/>
    <property type="molecule type" value="Genomic_DNA"/>
</dbReference>
<proteinExistence type="predicted"/>
<reference evidence="3" key="1">
    <citation type="journal article" date="2019" name="Int. J. Syst. Evol. Microbiol.">
        <title>The Global Catalogue of Microorganisms (GCM) 10K type strain sequencing project: providing services to taxonomists for standard genome sequencing and annotation.</title>
        <authorList>
            <consortium name="The Broad Institute Genomics Platform"/>
            <consortium name="The Broad Institute Genome Sequencing Center for Infectious Disease"/>
            <person name="Wu L."/>
            <person name="Ma J."/>
        </authorList>
    </citation>
    <scope>NUCLEOTIDE SEQUENCE [LARGE SCALE GENOMIC DNA]</scope>
    <source>
        <strain evidence="3">CGMCC 4.7371</strain>
    </source>
</reference>
<feature type="transmembrane region" description="Helical" evidence="1">
    <location>
        <begin position="43"/>
        <end position="61"/>
    </location>
</feature>
<sequence>MDLRRWLLVPLVAGGLAVDAWVHLQYAGDYRRVATSVVSQATLFRLEGGAALLAAVAVVLLPRRATAVLAAVVAGGGALAVAAYTWGDPGRLGPLPDMYEPLWFSGKTASFVAEVVAALAALALAVALPATARRSGGRRRSRPSRS</sequence>
<protein>
    <submittedName>
        <fullName evidence="2">Uncharacterized protein</fullName>
    </submittedName>
</protein>
<feature type="transmembrane region" description="Helical" evidence="1">
    <location>
        <begin position="68"/>
        <end position="87"/>
    </location>
</feature>
<name>A0ABQ2N9I1_9ACTN</name>
<organism evidence="2 3">
    <name type="scientific">Nocardioides phosphati</name>
    <dbReference type="NCBI Taxonomy" id="1867775"/>
    <lineage>
        <taxon>Bacteria</taxon>
        <taxon>Bacillati</taxon>
        <taxon>Actinomycetota</taxon>
        <taxon>Actinomycetes</taxon>
        <taxon>Propionibacteriales</taxon>
        <taxon>Nocardioidaceae</taxon>
        <taxon>Nocardioides</taxon>
    </lineage>
</organism>
<evidence type="ECO:0000313" key="2">
    <source>
        <dbReference type="EMBL" id="GGO89473.1"/>
    </source>
</evidence>
<dbReference type="Proteomes" id="UP000655410">
    <property type="component" value="Unassembled WGS sequence"/>
</dbReference>
<keyword evidence="1" id="KW-0812">Transmembrane</keyword>
<accession>A0ABQ2N9I1</accession>
<keyword evidence="1" id="KW-1133">Transmembrane helix</keyword>
<keyword evidence="3" id="KW-1185">Reference proteome</keyword>
<feature type="transmembrane region" description="Helical" evidence="1">
    <location>
        <begin position="107"/>
        <end position="132"/>
    </location>
</feature>
<dbReference type="RefSeq" id="WP_188783780.1">
    <property type="nucleotide sequence ID" value="NZ_BMNI01000004.1"/>
</dbReference>
<gene>
    <name evidence="2" type="ORF">GCM10011584_18930</name>
</gene>
<keyword evidence="1" id="KW-0472">Membrane</keyword>
<evidence type="ECO:0000256" key="1">
    <source>
        <dbReference type="SAM" id="Phobius"/>
    </source>
</evidence>
<evidence type="ECO:0000313" key="3">
    <source>
        <dbReference type="Proteomes" id="UP000655410"/>
    </source>
</evidence>
<comment type="caution">
    <text evidence="2">The sequence shown here is derived from an EMBL/GenBank/DDBJ whole genome shotgun (WGS) entry which is preliminary data.</text>
</comment>